<evidence type="ECO:0008006" key="4">
    <source>
        <dbReference type="Google" id="ProtNLM"/>
    </source>
</evidence>
<sequence>MMSLTYLLVSMVTPWLAGLSVQRALESRAAYPPHPLRQAAFGFFLGYSLLQWLVLTVSGIFGHVSITGLNLALMLIALLSHLIYRRFKHHPGPPQWISPVPLQTDWVFWFFLILALVHLLLSTLETLHRPVFPWDAWLSWMYRAKAWFYAGSILPMDSPADWLSGAGDALYNVAGAHYPTLVPITAFWTALHLGEWSETLVNLPVLGCGLALGAGLYGLSREAGATRAKSAIGAYFLLSIPLVGAHLSLAGQADIWMAGYAGLGTSACLLGLARRDRHFFWLGLLLVALSTGVKAEGGIWLAVVGCVGLVVWLDSRRKLATALILPGMLLALWVAGIRYVDLPLFGGVGVRDGVLHASFLGAHPLESHSILDDYWQNFMAGGSWHLLWPLVFLAALASLGQANTDLRRVIPAFVIVLIASQAFIFGATSQGRWAEDWTAINRIPLHMAPALVFCLVLMVTRRNPSQSVSGAQLLITGSLATIALSIATLVFLGAGAMGDSAKAIEIAPADHKLVMGQGTLNDNTRAITRFDNNVALVSSGPVRINTAGLSLISVVTGGENKNGQNVFWRTREDPENLKMLQYEGRGTHYLQLAENDDWSGTVTEIGLVFYDDGGTLTVGDIRVQADSFGTRLQRVLTEWTQMMPWSQKSVHWLPAGAPESLLPLPAFIAGWLLLAIVILRIRRARHPGSRFASAATLSVAAWLLLDARWLMNHTINTADTVSDYPLASNQPLRFGGDRTLTSVLEDVNGTLADDQRPLLITSDDLRMRYQMLRAKYHALPRAAFVEERTREEIRTQWQHRAHHLLVLKQPYRDPAARPTTAMEWQAFFSEEDNQYTVVRETADAFLLSRTSGDRRNADEQVEK</sequence>
<reference evidence="2 3" key="1">
    <citation type="submission" date="2019-03" db="EMBL/GenBank/DDBJ databases">
        <title>Genomic Encyclopedia of Type Strains, Phase IV (KMG-IV): sequencing the most valuable type-strain genomes for metagenomic binning, comparative biology and taxonomic classification.</title>
        <authorList>
            <person name="Goeker M."/>
        </authorList>
    </citation>
    <scope>NUCLEOTIDE SEQUENCE [LARGE SCALE GENOMIC DNA]</scope>
    <source>
        <strain evidence="2 3">DSM 23344</strain>
    </source>
</reference>
<feature type="transmembrane region" description="Helical" evidence="1">
    <location>
        <begin position="231"/>
        <end position="249"/>
    </location>
</feature>
<evidence type="ECO:0000256" key="1">
    <source>
        <dbReference type="SAM" id="Phobius"/>
    </source>
</evidence>
<gene>
    <name evidence="2" type="ORF">EV688_1297</name>
</gene>
<keyword evidence="1" id="KW-0472">Membrane</keyword>
<name>A0A4R2KAT0_9GAMM</name>
<dbReference type="Proteomes" id="UP000294980">
    <property type="component" value="Unassembled WGS sequence"/>
</dbReference>
<feature type="transmembrane region" description="Helical" evidence="1">
    <location>
        <begin position="439"/>
        <end position="459"/>
    </location>
</feature>
<comment type="caution">
    <text evidence="2">The sequence shown here is derived from an EMBL/GenBank/DDBJ whole genome shotgun (WGS) entry which is preliminary data.</text>
</comment>
<evidence type="ECO:0000313" key="2">
    <source>
        <dbReference type="EMBL" id="TCO69874.1"/>
    </source>
</evidence>
<proteinExistence type="predicted"/>
<feature type="transmembrane region" description="Helical" evidence="1">
    <location>
        <begin position="374"/>
        <end position="397"/>
    </location>
</feature>
<dbReference type="AlphaFoldDB" id="A0A4R2KAT0"/>
<feature type="transmembrane region" description="Helical" evidence="1">
    <location>
        <begin position="299"/>
        <end position="315"/>
    </location>
</feature>
<keyword evidence="1" id="KW-0812">Transmembrane</keyword>
<evidence type="ECO:0000313" key="3">
    <source>
        <dbReference type="Proteomes" id="UP000294980"/>
    </source>
</evidence>
<feature type="transmembrane region" description="Helical" evidence="1">
    <location>
        <begin position="200"/>
        <end position="219"/>
    </location>
</feature>
<keyword evidence="3" id="KW-1185">Reference proteome</keyword>
<feature type="transmembrane region" description="Helical" evidence="1">
    <location>
        <begin position="322"/>
        <end position="340"/>
    </location>
</feature>
<feature type="transmembrane region" description="Helical" evidence="1">
    <location>
        <begin position="471"/>
        <end position="492"/>
    </location>
</feature>
<protein>
    <recommendedName>
        <fullName evidence="4">Dolichyl-phosphate-mannose-protein mannosyltransferase</fullName>
    </recommendedName>
</protein>
<dbReference type="EMBL" id="SLWX01000029">
    <property type="protein sequence ID" value="TCO69874.1"/>
    <property type="molecule type" value="Genomic_DNA"/>
</dbReference>
<feature type="transmembrane region" description="Helical" evidence="1">
    <location>
        <begin position="409"/>
        <end position="427"/>
    </location>
</feature>
<feature type="transmembrane region" description="Helical" evidence="1">
    <location>
        <begin position="39"/>
        <end position="61"/>
    </location>
</feature>
<feature type="transmembrane region" description="Helical" evidence="1">
    <location>
        <begin position="255"/>
        <end position="273"/>
    </location>
</feature>
<feature type="transmembrane region" description="Helical" evidence="1">
    <location>
        <begin position="68"/>
        <end position="87"/>
    </location>
</feature>
<feature type="transmembrane region" description="Helical" evidence="1">
    <location>
        <begin position="278"/>
        <end position="293"/>
    </location>
</feature>
<organism evidence="2 3">
    <name type="scientific">Chromatocurvus halotolerans</name>
    <dbReference type="NCBI Taxonomy" id="1132028"/>
    <lineage>
        <taxon>Bacteria</taxon>
        <taxon>Pseudomonadati</taxon>
        <taxon>Pseudomonadota</taxon>
        <taxon>Gammaproteobacteria</taxon>
        <taxon>Cellvibrionales</taxon>
        <taxon>Halieaceae</taxon>
        <taxon>Chromatocurvus</taxon>
    </lineage>
</organism>
<keyword evidence="1" id="KW-1133">Transmembrane helix</keyword>
<feature type="transmembrane region" description="Helical" evidence="1">
    <location>
        <begin position="107"/>
        <end position="124"/>
    </location>
</feature>
<accession>A0A4R2KAT0</accession>